<proteinExistence type="predicted"/>
<protein>
    <submittedName>
        <fullName evidence="1">HAD-IA family hydrolase</fullName>
    </submittedName>
</protein>
<dbReference type="Gene3D" id="1.10.150.240">
    <property type="entry name" value="Putative phosphatase, domain 2"/>
    <property type="match status" value="1"/>
</dbReference>
<dbReference type="PANTHER" id="PTHR43434:SF24">
    <property type="entry name" value="HYDROLASE-RELATED"/>
    <property type="match status" value="1"/>
</dbReference>
<dbReference type="InterPro" id="IPR041492">
    <property type="entry name" value="HAD_2"/>
</dbReference>
<dbReference type="Pfam" id="PF13419">
    <property type="entry name" value="HAD_2"/>
    <property type="match status" value="1"/>
</dbReference>
<dbReference type="EMBL" id="JBHSGU010000002">
    <property type="protein sequence ID" value="MFC4699481.1"/>
    <property type="molecule type" value="Genomic_DNA"/>
</dbReference>
<keyword evidence="2" id="KW-1185">Reference proteome</keyword>
<dbReference type="GO" id="GO:0016787">
    <property type="term" value="F:hydrolase activity"/>
    <property type="evidence" value="ECO:0007669"/>
    <property type="project" value="UniProtKB-KW"/>
</dbReference>
<name>A0ABV9LUF4_9ALTE</name>
<dbReference type="InterPro" id="IPR050155">
    <property type="entry name" value="HAD-like_hydrolase_sf"/>
</dbReference>
<dbReference type="SFLD" id="SFLDS00003">
    <property type="entry name" value="Haloacid_Dehalogenase"/>
    <property type="match status" value="1"/>
</dbReference>
<sequence length="211" mass="23409">MRYSHIIFDWDGTVMDSAAKIVSCMQLAAADAKLPIPSENAVKHIIGISLRPAIAQLFNIPLAQAEQVAEHYKRIFIEKDQTPSPLFEGAIETLSCLQQTHCLGVATGKARRGLERAWQHTKSAHFFDASRCADEAESKPSPDMLLQLLDTWQVEAKNVLMVGDTVYDMQMAETIGMPRLAVSYGVHAPDMLKEHAPVAVIDRFVDITKHV</sequence>
<dbReference type="Gene3D" id="3.40.50.1000">
    <property type="entry name" value="HAD superfamily/HAD-like"/>
    <property type="match status" value="1"/>
</dbReference>
<accession>A0ABV9LUF4</accession>
<dbReference type="SFLD" id="SFLDG01129">
    <property type="entry name" value="C1.5:_HAD__Beta-PGM__Phosphata"/>
    <property type="match status" value="1"/>
</dbReference>
<dbReference type="SUPFAM" id="SSF56784">
    <property type="entry name" value="HAD-like"/>
    <property type="match status" value="1"/>
</dbReference>
<organism evidence="1 2">
    <name type="scientific">Glaciecola siphonariae</name>
    <dbReference type="NCBI Taxonomy" id="521012"/>
    <lineage>
        <taxon>Bacteria</taxon>
        <taxon>Pseudomonadati</taxon>
        <taxon>Pseudomonadota</taxon>
        <taxon>Gammaproteobacteria</taxon>
        <taxon>Alteromonadales</taxon>
        <taxon>Alteromonadaceae</taxon>
        <taxon>Glaciecola</taxon>
    </lineage>
</organism>
<dbReference type="NCBIfam" id="TIGR01549">
    <property type="entry name" value="HAD-SF-IA-v1"/>
    <property type="match status" value="1"/>
</dbReference>
<dbReference type="InterPro" id="IPR006439">
    <property type="entry name" value="HAD-SF_hydro_IA"/>
</dbReference>
<evidence type="ECO:0000313" key="1">
    <source>
        <dbReference type="EMBL" id="MFC4699481.1"/>
    </source>
</evidence>
<dbReference type="InterPro" id="IPR023198">
    <property type="entry name" value="PGP-like_dom2"/>
</dbReference>
<evidence type="ECO:0000313" key="2">
    <source>
        <dbReference type="Proteomes" id="UP001595897"/>
    </source>
</evidence>
<reference evidence="2" key="1">
    <citation type="journal article" date="2019" name="Int. J. Syst. Evol. Microbiol.">
        <title>The Global Catalogue of Microorganisms (GCM) 10K type strain sequencing project: providing services to taxonomists for standard genome sequencing and annotation.</title>
        <authorList>
            <consortium name="The Broad Institute Genomics Platform"/>
            <consortium name="The Broad Institute Genome Sequencing Center for Infectious Disease"/>
            <person name="Wu L."/>
            <person name="Ma J."/>
        </authorList>
    </citation>
    <scope>NUCLEOTIDE SEQUENCE [LARGE SCALE GENOMIC DNA]</scope>
    <source>
        <strain evidence="2">KACC 12507</strain>
    </source>
</reference>
<dbReference type="RefSeq" id="WP_382406225.1">
    <property type="nucleotide sequence ID" value="NZ_JBHSGU010000002.1"/>
</dbReference>
<keyword evidence="1" id="KW-0378">Hydrolase</keyword>
<gene>
    <name evidence="1" type="ORF">ACFO4O_04830</name>
</gene>
<dbReference type="InterPro" id="IPR023214">
    <property type="entry name" value="HAD_sf"/>
</dbReference>
<dbReference type="Proteomes" id="UP001595897">
    <property type="component" value="Unassembled WGS sequence"/>
</dbReference>
<comment type="caution">
    <text evidence="1">The sequence shown here is derived from an EMBL/GenBank/DDBJ whole genome shotgun (WGS) entry which is preliminary data.</text>
</comment>
<dbReference type="PANTHER" id="PTHR43434">
    <property type="entry name" value="PHOSPHOGLYCOLATE PHOSPHATASE"/>
    <property type="match status" value="1"/>
</dbReference>
<dbReference type="InterPro" id="IPR036412">
    <property type="entry name" value="HAD-like_sf"/>
</dbReference>